<organism evidence="1 2">
    <name type="scientific">Methanobacterium formicicum</name>
    <dbReference type="NCBI Taxonomy" id="2162"/>
    <lineage>
        <taxon>Archaea</taxon>
        <taxon>Methanobacteriati</taxon>
        <taxon>Methanobacteriota</taxon>
        <taxon>Methanomada group</taxon>
        <taxon>Methanobacteria</taxon>
        <taxon>Methanobacteriales</taxon>
        <taxon>Methanobacteriaceae</taxon>
        <taxon>Methanobacterium</taxon>
    </lineage>
</organism>
<reference evidence="1" key="1">
    <citation type="submission" date="2020-10" db="EMBL/GenBank/DDBJ databases">
        <title>Dehalococcoides mccartyi of a TCE/Cr reducing biochatode.</title>
        <authorList>
            <person name="Matturro B."/>
        </authorList>
    </citation>
    <scope>NUCLEOTIDE SEQUENCE</scope>
    <source>
        <strain evidence="1">Bin2</strain>
    </source>
</reference>
<dbReference type="EMBL" id="JADIIL010000014">
    <property type="protein sequence ID" value="MBF4474562.1"/>
    <property type="molecule type" value="Genomic_DNA"/>
</dbReference>
<accession>A0A843AG66</accession>
<evidence type="ECO:0000313" key="2">
    <source>
        <dbReference type="Proteomes" id="UP000606900"/>
    </source>
</evidence>
<protein>
    <submittedName>
        <fullName evidence="1">Uncharacterized protein</fullName>
    </submittedName>
</protein>
<dbReference type="Proteomes" id="UP000606900">
    <property type="component" value="Unassembled WGS sequence"/>
</dbReference>
<dbReference type="AlphaFoldDB" id="A0A843AG66"/>
<comment type="caution">
    <text evidence="1">The sequence shown here is derived from an EMBL/GenBank/DDBJ whole genome shotgun (WGS) entry which is preliminary data.</text>
</comment>
<dbReference type="RefSeq" id="WP_276698595.1">
    <property type="nucleotide sequence ID" value="NZ_JADIIL010000014.1"/>
</dbReference>
<gene>
    <name evidence="1" type="ORF">ISP06_03695</name>
</gene>
<sequence length="155" mass="18111">MKLCCTCGKIKPLTQFPIKPTSHRHEPECTECFNKEILPLQRPKILGKSPIPPRLGKVHSPRKTVETISHKQKVEEERAITAWKNTIKEYARNQDWFTARDVKPIIQYSLQVTMRILNNLTLQGYLEKKTETRVKLYRIKKTESINQEEVAIISE</sequence>
<proteinExistence type="predicted"/>
<name>A0A843AG66_METFO</name>
<evidence type="ECO:0000313" key="1">
    <source>
        <dbReference type="EMBL" id="MBF4474562.1"/>
    </source>
</evidence>